<accession>A0A7J7JAZ4</accession>
<protein>
    <submittedName>
        <fullName evidence="1">Uncharacterized protein</fullName>
    </submittedName>
</protein>
<name>A0A7J7JAZ4_BUGNE</name>
<proteinExistence type="predicted"/>
<gene>
    <name evidence="1" type="ORF">EB796_018870</name>
</gene>
<comment type="caution">
    <text evidence="1">The sequence shown here is derived from an EMBL/GenBank/DDBJ whole genome shotgun (WGS) entry which is preliminary data.</text>
</comment>
<dbReference type="AlphaFoldDB" id="A0A7J7JAZ4"/>
<dbReference type="Proteomes" id="UP000593567">
    <property type="component" value="Unassembled WGS sequence"/>
</dbReference>
<keyword evidence="2" id="KW-1185">Reference proteome</keyword>
<reference evidence="1" key="1">
    <citation type="submission" date="2020-06" db="EMBL/GenBank/DDBJ databases">
        <title>Draft genome of Bugula neritina, a colonial animal packing powerful symbionts and potential medicines.</title>
        <authorList>
            <person name="Rayko M."/>
        </authorList>
    </citation>
    <scope>NUCLEOTIDE SEQUENCE [LARGE SCALE GENOMIC DNA]</scope>
    <source>
        <strain evidence="1">Kwan_BN1</strain>
    </source>
</reference>
<organism evidence="1 2">
    <name type="scientific">Bugula neritina</name>
    <name type="common">Brown bryozoan</name>
    <name type="synonym">Sertularia neritina</name>
    <dbReference type="NCBI Taxonomy" id="10212"/>
    <lineage>
        <taxon>Eukaryota</taxon>
        <taxon>Metazoa</taxon>
        <taxon>Spiralia</taxon>
        <taxon>Lophotrochozoa</taxon>
        <taxon>Bryozoa</taxon>
        <taxon>Gymnolaemata</taxon>
        <taxon>Cheilostomatida</taxon>
        <taxon>Flustrina</taxon>
        <taxon>Buguloidea</taxon>
        <taxon>Bugulidae</taxon>
        <taxon>Bugula</taxon>
    </lineage>
</organism>
<sequence>MPSKSPYSPRIQGLKAIILNFVVADVVKPCSTNALFIKTQGVPHACCAPSTPTCYAANGIGILIVHSNNVM</sequence>
<dbReference type="EMBL" id="VXIV02002800">
    <property type="protein sequence ID" value="KAF6022836.1"/>
    <property type="molecule type" value="Genomic_DNA"/>
</dbReference>
<evidence type="ECO:0000313" key="1">
    <source>
        <dbReference type="EMBL" id="KAF6022836.1"/>
    </source>
</evidence>
<evidence type="ECO:0000313" key="2">
    <source>
        <dbReference type="Proteomes" id="UP000593567"/>
    </source>
</evidence>